<protein>
    <recommendedName>
        <fullName evidence="4">Nucleoporin</fullName>
    </recommendedName>
</protein>
<feature type="region of interest" description="Disordered" evidence="1">
    <location>
        <begin position="2258"/>
        <end position="2318"/>
    </location>
</feature>
<comment type="caution">
    <text evidence="2">The sequence shown here is derived from an EMBL/GenBank/DDBJ whole genome shotgun (WGS) entry which is preliminary data.</text>
</comment>
<feature type="compositionally biased region" description="Low complexity" evidence="1">
    <location>
        <begin position="1345"/>
        <end position="1357"/>
    </location>
</feature>
<name>A0A3S5IUJ9_9TRYP</name>
<accession>A0A3S5IUJ9</accession>
<keyword evidence="3" id="KW-1185">Reference proteome</keyword>
<dbReference type="EMBL" id="MKKU01000048">
    <property type="protein sequence ID" value="RNF26303.1"/>
    <property type="molecule type" value="Genomic_DNA"/>
</dbReference>
<sequence length="2335" mass="251231">MSAIALAPSTQFCLGSGKKPGYARVVASRRFAAVGAKEPEVAAVFLDEKKNTLRVWRERKGVATLRGAGKYATRIIDTASDGLFTALLFHHDKGRRLGLAIVQFSPSSATHLAGDPVDYSDDLDALLTPLVPREKKSGKTTAQLQIRCSSLKLTASGLVVSLLVITRAAELYLAIGSIGANKWKCFALDAAFGTYAALCIQSDRVVSVLSCAVGPPVDHAIATISPTVELALSVFEATRMATDDNEKKSSLPAQSKGVYCCVMLREAIFSLDDGDPTIRVCYQSQLFHLPERESGVCAAPLCRIYADTEQRRYAVVVLLTSQSYLVHLRRSPFNMELITGCTKVGLQSLPQSMVWLRLPHPSRPEGGLHIVLVLSQDYRLYAAEVFGSAIDVVVKKGSNTVHFAPPAKSRFGSDYMVESSTDSPCLVRVGETELLCSNGLLAVVLRVTALAIDGDMPRELLFPLTIDNETSERRVTTLVKSLSCIEKMSNLGRCEFIQLAFQQVLPLLRFAGSSQHEVFLTQRVFQALLSAAAPKSASDWRTMWGITMLLQRILSRRDLDNSVVYTDIFFIQLVADYVRCCNGTVDEQEQASESLLSVLSDELRCAWKRFMQQQDEDVSFVLDSLAERVSLVILAEECVRRMVVVSTLSNGTHVVSVGDRVSHVIHAIATALLASCLEVPVYVNKDAAGRVVCQMHQVGETSLFLPPSPFKNRTALEYALTLSTDLLSVTSPDTHAALCARALLSMLLARRYHVVSAFLQIFTVPLTEYLMPLGSICDNSQLLTECSAATFLTESALFKKLLSEPAPSDVLCVLSSGSLLDDYFNTELWRCAGNLLSNDTKAFIVAAVIHAMTDRLIAAQNNYSTSVTKALLKEGLENPLQEEASVKACRKRLRILLERLEHVWASVAPWLPYKVKDISSSVLTTNAAVQDGEHDGETICCGSVVSRTCVLCFRLLALIGYSHRTEEQITELTKQAAGDTSILVRVALLLLQAIENLKGTALPVESLQWQCVDLAATALPMCTGTPGLAGFLREMLKQSEASLTVVTSLKQYYYAVVGRLTEVSQGGDDGTAGAAFHELQAQMTLQKKTPLTTNKATTYFRWSKCGGADVPEWPSNHNLPSRRYLINTEWVDKMWPIEFTMHSLEECLSRSQERICDRNATIGPAEGEPSPQFSYSLFHQLCKLSPPVRNHALIASTEAVAAGVRKRESSSPVQGIRRTGDYVAPSRVAVTPVDVAASALRRKLSPESEPRPANSPQLTGGNAALATAASTSSSPPARAVQSPSRFLANGGDIGVAAAAAAALFPPESVAWWETDGVLDEAERRQRVIWETLQDIKLEITTTATSYTTATSEGGTSTPGERDRNFSSPCFSPRRCKKHHVQHYRCAKHRAHGTRVNERYRSGADSRHGDTRVGRQLPEVVSLAAVKEGAPLNVKLLQFQNVLRPPDLPSNVAPEAKMQLVQPRVPEGTNEVAPPQLLVLRARPHMPRVKLFVLSGAESKDVVVEGNSASVKSAATDLPYGFLAGSSSPLQALAPPSLPPSSVFVSPSPLLTLKVPVSADAIQREPAPQAVGARRLQEENCRVGGTEESLGPAPAPTTNVPGTPVPSTVQLGVPTNATVPAVTSTSPWTLPPFACRESAGGFVPSGAVAPAPTSSEEVEVRESAKPPVPSAPAALQPALAAAEGKTPAVSALKEPVLSPSETAAFYKYVDELKAAGSAAVPVPLPPQFVKSSPASTRPVTPTAVAPEIHEPQKQQERDVIGAVKQLLAKHEEQQAKQFNGVIEALRTSTQRPPTPAVYAPATVQQPQGLSATEQAALVRHTIQQKDKLLMMNQDLLDLHARAERLTAAPVKSETPSFVSPRTVAGCETPRQITQPTIPLAVPVQLATTTPAIKSEVATMSSGVQVGASGKRMEDAGTMAATPVTPAATAATATATTTTMPPALQALDGNRGEMTNSAPDPPSAMSINRSLSSLYQINAELLRVNTTAGDMERAIQESRAMLKKHASLGTAYSSAVEGSLMMDAMRRRTASLEQQLTVLNSTAAKPPCSASQGREGTERWHAPSEVEGIPGKDVFISTTVKGDISRQGNGGAARETSPPRQFAFTSEKVEADFDDFSGFTPPVPPPVTKEQAAGHVFQSHTEEALRKNSLPVSASTTETPREASHALTFHSRAAEADPVGRDLSPSGGRRGNSLQRRTGASPSRPVMDLAQIYTAADSSFRQLAARRSVTPARTRARATSPPQRVPGRFSMYVPTAAARKARRANSSCKNTSPSPDPHSCSASPEADAATTTMAIKAVNAAKRVTRKAPSSSRDSKRRETLALHTSKRLAELKRAFL</sequence>
<feature type="region of interest" description="Disordered" evidence="1">
    <location>
        <begin position="2111"/>
        <end position="2204"/>
    </location>
</feature>
<reference evidence="2 3" key="1">
    <citation type="journal article" date="2018" name="BMC Genomics">
        <title>Genomic comparison of Trypanosoma conorhini and Trypanosoma rangeli to Trypanosoma cruzi strains of high and low virulence.</title>
        <authorList>
            <person name="Bradwell K.R."/>
            <person name="Koparde V.N."/>
            <person name="Matveyev A.V."/>
            <person name="Serrano M.G."/>
            <person name="Alves J.M."/>
            <person name="Parikh H."/>
            <person name="Huang B."/>
            <person name="Lee V."/>
            <person name="Espinosa-Alvarez O."/>
            <person name="Ortiz P.A."/>
            <person name="Costa-Martins A.G."/>
            <person name="Teixeira M.M."/>
            <person name="Buck G.A."/>
        </authorList>
    </citation>
    <scope>NUCLEOTIDE SEQUENCE [LARGE SCALE GENOMIC DNA]</scope>
    <source>
        <strain evidence="2 3">025E</strain>
    </source>
</reference>
<proteinExistence type="predicted"/>
<dbReference type="OrthoDB" id="273460at2759"/>
<feature type="compositionally biased region" description="Polar residues" evidence="1">
    <location>
        <begin position="2190"/>
        <end position="2199"/>
    </location>
</feature>
<dbReference type="GeneID" id="40315063"/>
<feature type="region of interest" description="Disordered" evidence="1">
    <location>
        <begin position="2222"/>
        <end position="2246"/>
    </location>
</feature>
<feature type="compositionally biased region" description="Low complexity" evidence="1">
    <location>
        <begin position="1263"/>
        <end position="1279"/>
    </location>
</feature>
<evidence type="ECO:0008006" key="4">
    <source>
        <dbReference type="Google" id="ProtNLM"/>
    </source>
</evidence>
<evidence type="ECO:0000313" key="3">
    <source>
        <dbReference type="Proteomes" id="UP000284403"/>
    </source>
</evidence>
<feature type="region of interest" description="Disordered" evidence="1">
    <location>
        <begin position="1241"/>
        <end position="1283"/>
    </location>
</feature>
<evidence type="ECO:0000256" key="1">
    <source>
        <dbReference type="SAM" id="MobiDB-lite"/>
    </source>
</evidence>
<evidence type="ECO:0000313" key="2">
    <source>
        <dbReference type="EMBL" id="RNF26303.1"/>
    </source>
</evidence>
<dbReference type="RefSeq" id="XP_029231509.1">
    <property type="nucleotide sequence ID" value="XM_029368390.1"/>
</dbReference>
<gene>
    <name evidence="2" type="ORF">Tco025E_01452</name>
</gene>
<organism evidence="2 3">
    <name type="scientific">Trypanosoma conorhini</name>
    <dbReference type="NCBI Taxonomy" id="83891"/>
    <lineage>
        <taxon>Eukaryota</taxon>
        <taxon>Discoba</taxon>
        <taxon>Euglenozoa</taxon>
        <taxon>Kinetoplastea</taxon>
        <taxon>Metakinetoplastina</taxon>
        <taxon>Trypanosomatida</taxon>
        <taxon>Trypanosomatidae</taxon>
        <taxon>Trypanosoma</taxon>
    </lineage>
</organism>
<feature type="region of interest" description="Disordered" evidence="1">
    <location>
        <begin position="1345"/>
        <end position="1365"/>
    </location>
</feature>
<dbReference type="Proteomes" id="UP000284403">
    <property type="component" value="Unassembled WGS sequence"/>
</dbReference>